<dbReference type="InterPro" id="IPR011712">
    <property type="entry name" value="Sig_transdc_His_kin_sub3_dim/P"/>
</dbReference>
<dbReference type="Proteomes" id="UP001500630">
    <property type="component" value="Unassembled WGS sequence"/>
</dbReference>
<evidence type="ECO:0000256" key="2">
    <source>
        <dbReference type="ARBA" id="ARBA00012438"/>
    </source>
</evidence>
<keyword evidence="13" id="KW-1185">Reference proteome</keyword>
<keyword evidence="5" id="KW-0547">Nucleotide-binding</keyword>
<name>A0ABP6ZN24_9ACTN</name>
<sequence>MVAYRVRVAFFRRGPVRGTLIALLVAYLAYGPIIVVVTRSGAGQIALGLLAAVAALGGCLGGLAERRPGRAAWLLLLGLCGGLALHAIEPYTGLSSCFVVVYAAPFRCRPRVTMAITTLCVVALPLVSYAVGLDLGTTFGLTAGVAYTSVFAFLVAYLSSTKRQAAELAEARAREAVLSERARLAREVHDILAHSQSAQIVYLEGARMLLKGTGDVAAALDRVERAVGLARTGLEETRRALDALRGEDLPLRERLERLASEFRAATGAGCALSVAAELGAPAAEARLALARTAQEALTNVRKHAPGASVTLTLRRVGEWCELEVQDDGGYGGAAQTAGGGGYGLVGMRERAELIGGSLKAGAGTKGFAVVLRVPA</sequence>
<dbReference type="InterPro" id="IPR003594">
    <property type="entry name" value="HATPase_dom"/>
</dbReference>
<dbReference type="PANTHER" id="PTHR24421:SF10">
    <property type="entry name" value="NITRATE_NITRITE SENSOR PROTEIN NARQ"/>
    <property type="match status" value="1"/>
</dbReference>
<feature type="transmembrane region" description="Helical" evidence="9">
    <location>
        <begin position="138"/>
        <end position="158"/>
    </location>
</feature>
<keyword evidence="8" id="KW-0902">Two-component regulatory system</keyword>
<dbReference type="InterPro" id="IPR036890">
    <property type="entry name" value="HATPase_C_sf"/>
</dbReference>
<reference evidence="13" key="1">
    <citation type="journal article" date="2019" name="Int. J. Syst. Evol. Microbiol.">
        <title>The Global Catalogue of Microorganisms (GCM) 10K type strain sequencing project: providing services to taxonomists for standard genome sequencing and annotation.</title>
        <authorList>
            <consortium name="The Broad Institute Genomics Platform"/>
            <consortium name="The Broad Institute Genome Sequencing Center for Infectious Disease"/>
            <person name="Wu L."/>
            <person name="Ma J."/>
        </authorList>
    </citation>
    <scope>NUCLEOTIDE SEQUENCE [LARGE SCALE GENOMIC DNA]</scope>
    <source>
        <strain evidence="13">JCM 17326</strain>
    </source>
</reference>
<keyword evidence="9" id="KW-1133">Transmembrane helix</keyword>
<dbReference type="PANTHER" id="PTHR24421">
    <property type="entry name" value="NITRATE/NITRITE SENSOR PROTEIN NARX-RELATED"/>
    <property type="match status" value="1"/>
</dbReference>
<evidence type="ECO:0000256" key="6">
    <source>
        <dbReference type="ARBA" id="ARBA00022777"/>
    </source>
</evidence>
<dbReference type="Gene3D" id="1.20.5.1930">
    <property type="match status" value="1"/>
</dbReference>
<evidence type="ECO:0000256" key="7">
    <source>
        <dbReference type="ARBA" id="ARBA00022840"/>
    </source>
</evidence>
<keyword evidence="7" id="KW-0067">ATP-binding</keyword>
<keyword evidence="9" id="KW-0812">Transmembrane</keyword>
<dbReference type="Pfam" id="PF07730">
    <property type="entry name" value="HisKA_3"/>
    <property type="match status" value="1"/>
</dbReference>
<dbReference type="Gene3D" id="3.30.565.10">
    <property type="entry name" value="Histidine kinase-like ATPase, C-terminal domain"/>
    <property type="match status" value="1"/>
</dbReference>
<dbReference type="Pfam" id="PF02518">
    <property type="entry name" value="HATPase_c"/>
    <property type="match status" value="1"/>
</dbReference>
<keyword evidence="4" id="KW-0808">Transferase</keyword>
<accession>A0ABP6ZN24</accession>
<feature type="transmembrane region" description="Helical" evidence="9">
    <location>
        <begin position="112"/>
        <end position="132"/>
    </location>
</feature>
<comment type="catalytic activity">
    <reaction evidence="1">
        <text>ATP + protein L-histidine = ADP + protein N-phospho-L-histidine.</text>
        <dbReference type="EC" id="2.7.13.3"/>
    </reaction>
</comment>
<gene>
    <name evidence="12" type="ORF">GCM10022419_117160</name>
</gene>
<evidence type="ECO:0000313" key="13">
    <source>
        <dbReference type="Proteomes" id="UP001500630"/>
    </source>
</evidence>
<keyword evidence="6" id="KW-0418">Kinase</keyword>
<feature type="domain" description="Signal transduction histidine kinase subgroup 3 dimerisation and phosphoacceptor" evidence="11">
    <location>
        <begin position="180"/>
        <end position="248"/>
    </location>
</feature>
<feature type="transmembrane region" description="Helical" evidence="9">
    <location>
        <begin position="70"/>
        <end position="91"/>
    </location>
</feature>
<evidence type="ECO:0000256" key="4">
    <source>
        <dbReference type="ARBA" id="ARBA00022679"/>
    </source>
</evidence>
<dbReference type="SUPFAM" id="SSF55874">
    <property type="entry name" value="ATPase domain of HSP90 chaperone/DNA topoisomerase II/histidine kinase"/>
    <property type="match status" value="1"/>
</dbReference>
<organism evidence="12 13">
    <name type="scientific">Nonomuraea rosea</name>
    <dbReference type="NCBI Taxonomy" id="638574"/>
    <lineage>
        <taxon>Bacteria</taxon>
        <taxon>Bacillati</taxon>
        <taxon>Actinomycetota</taxon>
        <taxon>Actinomycetes</taxon>
        <taxon>Streptosporangiales</taxon>
        <taxon>Streptosporangiaceae</taxon>
        <taxon>Nonomuraea</taxon>
    </lineage>
</organism>
<feature type="transmembrane region" description="Helical" evidence="9">
    <location>
        <begin position="45"/>
        <end position="64"/>
    </location>
</feature>
<evidence type="ECO:0000259" key="11">
    <source>
        <dbReference type="Pfam" id="PF07730"/>
    </source>
</evidence>
<comment type="caution">
    <text evidence="12">The sequence shown here is derived from an EMBL/GenBank/DDBJ whole genome shotgun (WGS) entry which is preliminary data.</text>
</comment>
<evidence type="ECO:0000256" key="1">
    <source>
        <dbReference type="ARBA" id="ARBA00000085"/>
    </source>
</evidence>
<proteinExistence type="predicted"/>
<protein>
    <recommendedName>
        <fullName evidence="2">histidine kinase</fullName>
        <ecNumber evidence="2">2.7.13.3</ecNumber>
    </recommendedName>
</protein>
<feature type="transmembrane region" description="Helical" evidence="9">
    <location>
        <begin position="20"/>
        <end position="38"/>
    </location>
</feature>
<evidence type="ECO:0000256" key="9">
    <source>
        <dbReference type="SAM" id="Phobius"/>
    </source>
</evidence>
<dbReference type="InterPro" id="IPR050482">
    <property type="entry name" value="Sensor_HK_TwoCompSys"/>
</dbReference>
<evidence type="ECO:0000259" key="10">
    <source>
        <dbReference type="Pfam" id="PF02518"/>
    </source>
</evidence>
<evidence type="ECO:0000313" key="12">
    <source>
        <dbReference type="EMBL" id="GAA3612739.1"/>
    </source>
</evidence>
<feature type="domain" description="Histidine kinase/HSP90-like ATPase" evidence="10">
    <location>
        <begin position="287"/>
        <end position="374"/>
    </location>
</feature>
<evidence type="ECO:0000256" key="3">
    <source>
        <dbReference type="ARBA" id="ARBA00022553"/>
    </source>
</evidence>
<evidence type="ECO:0000256" key="5">
    <source>
        <dbReference type="ARBA" id="ARBA00022741"/>
    </source>
</evidence>
<dbReference type="EMBL" id="BAABDQ010000049">
    <property type="protein sequence ID" value="GAA3612739.1"/>
    <property type="molecule type" value="Genomic_DNA"/>
</dbReference>
<dbReference type="EC" id="2.7.13.3" evidence="2"/>
<keyword evidence="3" id="KW-0597">Phosphoprotein</keyword>
<evidence type="ECO:0000256" key="8">
    <source>
        <dbReference type="ARBA" id="ARBA00023012"/>
    </source>
</evidence>
<dbReference type="CDD" id="cd16917">
    <property type="entry name" value="HATPase_UhpB-NarQ-NarX-like"/>
    <property type="match status" value="1"/>
</dbReference>
<keyword evidence="9" id="KW-0472">Membrane</keyword>